<proteinExistence type="predicted"/>
<evidence type="ECO:0000313" key="1">
    <source>
        <dbReference type="EMBL" id="VDM71982.1"/>
    </source>
</evidence>
<dbReference type="AlphaFoldDB" id="A0A3P7KXN1"/>
<reference evidence="1 2" key="1">
    <citation type="submission" date="2018-11" db="EMBL/GenBank/DDBJ databases">
        <authorList>
            <consortium name="Pathogen Informatics"/>
        </authorList>
    </citation>
    <scope>NUCLEOTIDE SEQUENCE [LARGE SCALE GENOMIC DNA]</scope>
</reference>
<protein>
    <submittedName>
        <fullName evidence="1">Uncharacterized protein</fullName>
    </submittedName>
</protein>
<gene>
    <name evidence="1" type="ORF">SVUK_LOCUS6980</name>
</gene>
<sequence length="49" mass="5540">MTSDKHCAIGLPHLVHWRWFSICAIRVLMSTKGIKAVVFTMLLLLGDQT</sequence>
<dbReference type="Proteomes" id="UP000270094">
    <property type="component" value="Unassembled WGS sequence"/>
</dbReference>
<accession>A0A3P7KXN1</accession>
<organism evidence="1 2">
    <name type="scientific">Strongylus vulgaris</name>
    <name type="common">Blood worm</name>
    <dbReference type="NCBI Taxonomy" id="40348"/>
    <lineage>
        <taxon>Eukaryota</taxon>
        <taxon>Metazoa</taxon>
        <taxon>Ecdysozoa</taxon>
        <taxon>Nematoda</taxon>
        <taxon>Chromadorea</taxon>
        <taxon>Rhabditida</taxon>
        <taxon>Rhabditina</taxon>
        <taxon>Rhabditomorpha</taxon>
        <taxon>Strongyloidea</taxon>
        <taxon>Strongylidae</taxon>
        <taxon>Strongylus</taxon>
    </lineage>
</organism>
<keyword evidence="2" id="KW-1185">Reference proteome</keyword>
<evidence type="ECO:0000313" key="2">
    <source>
        <dbReference type="Proteomes" id="UP000270094"/>
    </source>
</evidence>
<name>A0A3P7KXN1_STRVU</name>
<dbReference type="EMBL" id="UYYB01023007">
    <property type="protein sequence ID" value="VDM71982.1"/>
    <property type="molecule type" value="Genomic_DNA"/>
</dbReference>